<dbReference type="Gene3D" id="3.40.50.300">
    <property type="entry name" value="P-loop containing nucleotide triphosphate hydrolases"/>
    <property type="match status" value="1"/>
</dbReference>
<accession>A0ABT6Z2G7</accession>
<feature type="domain" description="ATPase AAA-type core" evidence="1">
    <location>
        <begin position="24"/>
        <end position="266"/>
    </location>
</feature>
<dbReference type="InterPro" id="IPR027417">
    <property type="entry name" value="P-loop_NTPase"/>
</dbReference>
<proteinExistence type="predicted"/>
<evidence type="ECO:0000313" key="2">
    <source>
        <dbReference type="EMBL" id="MDI9875331.1"/>
    </source>
</evidence>
<evidence type="ECO:0000259" key="1">
    <source>
        <dbReference type="Pfam" id="PF13304"/>
    </source>
</evidence>
<comment type="caution">
    <text evidence="2">The sequence shown here is derived from an EMBL/GenBank/DDBJ whole genome shotgun (WGS) entry which is preliminary data.</text>
</comment>
<reference evidence="2 3" key="1">
    <citation type="submission" date="2023-05" db="EMBL/GenBank/DDBJ databases">
        <title>Novel species of genus Flectobacillus isolated from stream in China.</title>
        <authorList>
            <person name="Lu H."/>
        </authorList>
    </citation>
    <scope>NUCLEOTIDE SEQUENCE [LARGE SCALE GENOMIC DNA]</scope>
    <source>
        <strain evidence="2 3">LFS242W</strain>
    </source>
</reference>
<dbReference type="EMBL" id="JASHIE010000008">
    <property type="protein sequence ID" value="MDI9875331.1"/>
    <property type="molecule type" value="Genomic_DNA"/>
</dbReference>
<sequence length="321" mass="36900">MIQNISIENFRCFDKTEIKGFSRINVITGKNNSGKTCLLEALYFGLSQDTKGTIDTRSYEGTENTGYSLMKNQDIGAINFKFTVNNEEFGFKYQPEFSFKDDKTGENFTHNNDVQLILDKNRKYPQLSTLNLNEPKKINEKNNSSINLVQLFDQAQITGLDKEILDSVKIIDSTITEIRTFGSYPNTLFLKKEGTIFQPISYHGDALGKVILYIGIILNYKKSIYNYLLIDEIENGIHYTAQKEVWQMLFKLCKHHNIQLFATTHSHEMITAFEEVCEEFKGEGAYFEMARHAKTNQIIGIKHDIDTLEYELATNTPIRGE</sequence>
<dbReference type="PANTHER" id="PTHR32182:SF22">
    <property type="entry name" value="ATP-DEPENDENT ENDONUCLEASE, OLD FAMILY-RELATED"/>
    <property type="match status" value="1"/>
</dbReference>
<dbReference type="Pfam" id="PF13304">
    <property type="entry name" value="AAA_21"/>
    <property type="match status" value="1"/>
</dbReference>
<evidence type="ECO:0000313" key="3">
    <source>
        <dbReference type="Proteomes" id="UP001225761"/>
    </source>
</evidence>
<dbReference type="RefSeq" id="WP_283381988.1">
    <property type="nucleotide sequence ID" value="NZ_JASHIE010000008.1"/>
</dbReference>
<keyword evidence="3" id="KW-1185">Reference proteome</keyword>
<name>A0ABT6Z2G7_9BACT</name>
<organism evidence="2 3">
    <name type="scientific">Flectobacillus rivi</name>
    <dbReference type="NCBI Taxonomy" id="2984209"/>
    <lineage>
        <taxon>Bacteria</taxon>
        <taxon>Pseudomonadati</taxon>
        <taxon>Bacteroidota</taxon>
        <taxon>Cytophagia</taxon>
        <taxon>Cytophagales</taxon>
        <taxon>Flectobacillaceae</taxon>
        <taxon>Flectobacillus</taxon>
    </lineage>
</organism>
<gene>
    <name evidence="2" type="ORF">QM481_12390</name>
</gene>
<dbReference type="Proteomes" id="UP001225761">
    <property type="component" value="Unassembled WGS sequence"/>
</dbReference>
<dbReference type="PANTHER" id="PTHR32182">
    <property type="entry name" value="DNA REPLICATION AND REPAIR PROTEIN RECF"/>
    <property type="match status" value="1"/>
</dbReference>
<dbReference type="InterPro" id="IPR003959">
    <property type="entry name" value="ATPase_AAA_core"/>
</dbReference>
<dbReference type="SUPFAM" id="SSF52540">
    <property type="entry name" value="P-loop containing nucleoside triphosphate hydrolases"/>
    <property type="match status" value="1"/>
</dbReference>
<protein>
    <submittedName>
        <fullName evidence="2">AAA family ATPase</fullName>
    </submittedName>
</protein>